<keyword evidence="2" id="KW-0812">Transmembrane</keyword>
<feature type="transmembrane region" description="Helical" evidence="2">
    <location>
        <begin position="154"/>
        <end position="173"/>
    </location>
</feature>
<comment type="caution">
    <text evidence="3">The sequence shown here is derived from an EMBL/GenBank/DDBJ whole genome shotgun (WGS) entry which is preliminary data.</text>
</comment>
<accession>A0A8H8QS53</accession>
<sequence>MRYSNQIKNGGNRDLSRLCATSHAKNFSQRSCHPPLALLTLPYPPNLPSAPSWPRMIALRTTSRIATRAMRTTTPTRFASTQATIKEEAASARGAAKETLGEAKGAVKCVQGSIKSTAQSAKSSLPSPPFPPSGPIVVGKPTIRRPVGSVRGGVLGFLFGFGIASAYGYYYLLKEYNAASNLMLASVEELQTSTEKITGHLQRLNKLEADLKSLSNQAASKAEYEKNRVEMKKIVDGIHDEVLDVKKQVLGMYHLHRLVDREAFATQ</sequence>
<evidence type="ECO:0000313" key="4">
    <source>
        <dbReference type="Proteomes" id="UP000658997"/>
    </source>
</evidence>
<dbReference type="PANTHER" id="PTHR37849">
    <property type="entry name" value="YALI0E11605P"/>
    <property type="match status" value="1"/>
</dbReference>
<dbReference type="Proteomes" id="UP000658997">
    <property type="component" value="Unassembled WGS sequence"/>
</dbReference>
<dbReference type="PANTHER" id="PTHR37849:SF1">
    <property type="entry name" value="YALI0E11605P"/>
    <property type="match status" value="1"/>
</dbReference>
<name>A0A8H8QS53_9BASI</name>
<keyword evidence="2" id="KW-1133">Transmembrane helix</keyword>
<gene>
    <name evidence="3" type="ORF">UBRO2_05703</name>
</gene>
<feature type="coiled-coil region" evidence="1">
    <location>
        <begin position="190"/>
        <end position="224"/>
    </location>
</feature>
<evidence type="ECO:0000256" key="2">
    <source>
        <dbReference type="SAM" id="Phobius"/>
    </source>
</evidence>
<keyword evidence="1" id="KW-0175">Coiled coil</keyword>
<keyword evidence="4" id="KW-1185">Reference proteome</keyword>
<evidence type="ECO:0000313" key="3">
    <source>
        <dbReference type="EMBL" id="SYW85132.1"/>
    </source>
</evidence>
<keyword evidence="2" id="KW-0472">Membrane</keyword>
<reference evidence="3" key="1">
    <citation type="submission" date="2018-08" db="EMBL/GenBank/DDBJ databases">
        <authorList>
            <person name="Guldener U."/>
        </authorList>
    </citation>
    <scope>NUCLEOTIDE SEQUENCE</scope>
    <source>
        <strain evidence="3">UB2</strain>
    </source>
</reference>
<evidence type="ECO:0000256" key="1">
    <source>
        <dbReference type="SAM" id="Coils"/>
    </source>
</evidence>
<dbReference type="EMBL" id="ULHB01000198">
    <property type="protein sequence ID" value="SYW85132.1"/>
    <property type="molecule type" value="Genomic_DNA"/>
</dbReference>
<protein>
    <submittedName>
        <fullName evidence="3">Uncharacterized protein</fullName>
    </submittedName>
</protein>
<dbReference type="AlphaFoldDB" id="A0A8H8QS53"/>
<organism evidence="3 4">
    <name type="scientific">Ustilago bromivora</name>
    <dbReference type="NCBI Taxonomy" id="307758"/>
    <lineage>
        <taxon>Eukaryota</taxon>
        <taxon>Fungi</taxon>
        <taxon>Dikarya</taxon>
        <taxon>Basidiomycota</taxon>
        <taxon>Ustilaginomycotina</taxon>
        <taxon>Ustilaginomycetes</taxon>
        <taxon>Ustilaginales</taxon>
        <taxon>Ustilaginaceae</taxon>
        <taxon>Ustilago</taxon>
    </lineage>
</organism>
<proteinExistence type="predicted"/>